<proteinExistence type="predicted"/>
<accession>A0A1M6DKL9</accession>
<evidence type="ECO:0000313" key="2">
    <source>
        <dbReference type="EMBL" id="SHI73579.1"/>
    </source>
</evidence>
<dbReference type="Gene3D" id="6.20.240.60">
    <property type="match status" value="1"/>
</dbReference>
<reference evidence="3" key="1">
    <citation type="submission" date="2016-11" db="EMBL/GenBank/DDBJ databases">
        <authorList>
            <person name="Varghese N."/>
            <person name="Submissions S."/>
        </authorList>
    </citation>
    <scope>NUCLEOTIDE SEQUENCE [LARGE SCALE GENOMIC DNA]</scope>
    <source>
        <strain evidence="3">DSM 16057</strain>
    </source>
</reference>
<dbReference type="InterPro" id="IPR036779">
    <property type="entry name" value="LysM_dom_sf"/>
</dbReference>
<dbReference type="Gene3D" id="3.10.350.10">
    <property type="entry name" value="LysM domain"/>
    <property type="match status" value="1"/>
</dbReference>
<dbReference type="InterPro" id="IPR011105">
    <property type="entry name" value="Cell_wall_hydrolase_SleB"/>
</dbReference>
<dbReference type="SMART" id="SM00257">
    <property type="entry name" value="LysM"/>
    <property type="match status" value="1"/>
</dbReference>
<dbReference type="RefSeq" id="WP_072867605.1">
    <property type="nucleotide sequence ID" value="NZ_FQZM01000010.1"/>
</dbReference>
<name>A0A1M6DKL9_9FIRM</name>
<dbReference type="Gene3D" id="1.10.10.2520">
    <property type="entry name" value="Cell wall hydrolase SleB, domain 1"/>
    <property type="match status" value="1"/>
</dbReference>
<dbReference type="CDD" id="cd00118">
    <property type="entry name" value="LysM"/>
    <property type="match status" value="1"/>
</dbReference>
<dbReference type="STRING" id="1121432.SAMN02745219_00946"/>
<dbReference type="Pfam" id="PF01476">
    <property type="entry name" value="LysM"/>
    <property type="match status" value="1"/>
</dbReference>
<dbReference type="GO" id="GO:0016787">
    <property type="term" value="F:hydrolase activity"/>
    <property type="evidence" value="ECO:0007669"/>
    <property type="project" value="InterPro"/>
</dbReference>
<dbReference type="InterPro" id="IPR018392">
    <property type="entry name" value="LysM"/>
</dbReference>
<feature type="domain" description="LysM" evidence="1">
    <location>
        <begin position="46"/>
        <end position="89"/>
    </location>
</feature>
<evidence type="ECO:0000313" key="3">
    <source>
        <dbReference type="Proteomes" id="UP000184529"/>
    </source>
</evidence>
<dbReference type="InterPro" id="IPR042047">
    <property type="entry name" value="SleB_dom1"/>
</dbReference>
<keyword evidence="3" id="KW-1185">Reference proteome</keyword>
<dbReference type="Pfam" id="PF07486">
    <property type="entry name" value="Hydrolase_2"/>
    <property type="match status" value="1"/>
</dbReference>
<gene>
    <name evidence="2" type="ORF">SAMN02745219_00946</name>
</gene>
<sequence>MGSKLTRYAGVVTFFVVLTWVAAGKQVEASTSWGSGSNLTHYKYLLCYTVRSGDTLYDIARVYDVPLAKLMDTNKLKDTIIRPGDVLLVPDRVSDNVPAVLSRGGISREEFMLLARLIHAEARGESFTGQVAVGAVILNRVASPGFPKTIREVIFQKDQNVFQFSPVEDGSIYLEPDEMAINAALEALAGRDPTNGALFFYNPRTATDRWIRTLPVVTRIGNHVFATKT</sequence>
<dbReference type="Proteomes" id="UP000184529">
    <property type="component" value="Unassembled WGS sequence"/>
</dbReference>
<dbReference type="AlphaFoldDB" id="A0A1M6DKL9"/>
<protein>
    <submittedName>
        <fullName evidence="2">N-acetylmuramoyl-L-alanine amidase</fullName>
    </submittedName>
</protein>
<dbReference type="EMBL" id="FQZM01000010">
    <property type="protein sequence ID" value="SHI73579.1"/>
    <property type="molecule type" value="Genomic_DNA"/>
</dbReference>
<evidence type="ECO:0000259" key="1">
    <source>
        <dbReference type="PROSITE" id="PS51782"/>
    </source>
</evidence>
<dbReference type="PROSITE" id="PS51782">
    <property type="entry name" value="LYSM"/>
    <property type="match status" value="1"/>
</dbReference>
<dbReference type="OrthoDB" id="9785345at2"/>
<organism evidence="2 3">
    <name type="scientific">Desulfofundulus thermosubterraneus DSM 16057</name>
    <dbReference type="NCBI Taxonomy" id="1121432"/>
    <lineage>
        <taxon>Bacteria</taxon>
        <taxon>Bacillati</taxon>
        <taxon>Bacillota</taxon>
        <taxon>Clostridia</taxon>
        <taxon>Eubacteriales</taxon>
        <taxon>Peptococcaceae</taxon>
        <taxon>Desulfofundulus</taxon>
    </lineage>
</organism>
<dbReference type="SUPFAM" id="SSF54106">
    <property type="entry name" value="LysM domain"/>
    <property type="match status" value="1"/>
</dbReference>